<comment type="caution">
    <text evidence="1">The sequence shown here is derived from an EMBL/GenBank/DDBJ whole genome shotgun (WGS) entry which is preliminary data.</text>
</comment>
<organism evidence="1 2">
    <name type="scientific">Oceanobacillus bengalensis</name>
    <dbReference type="NCBI Taxonomy" id="1435466"/>
    <lineage>
        <taxon>Bacteria</taxon>
        <taxon>Bacillati</taxon>
        <taxon>Bacillota</taxon>
        <taxon>Bacilli</taxon>
        <taxon>Bacillales</taxon>
        <taxon>Bacillaceae</taxon>
        <taxon>Oceanobacillus</taxon>
    </lineage>
</organism>
<evidence type="ECO:0000313" key="1">
    <source>
        <dbReference type="EMBL" id="RKQ18280.1"/>
    </source>
</evidence>
<dbReference type="AlphaFoldDB" id="A0A494Z6S9"/>
<dbReference type="EMBL" id="RBZO01000002">
    <property type="protein sequence ID" value="RKQ18280.1"/>
    <property type="molecule type" value="Genomic_DNA"/>
</dbReference>
<sequence>MNITEKAKNKLQVIFQEKGAEGIRFYSMGAGCCGPQLGISLDAPEENDIVEEIDGIKVAIDKVVKDTVEGLTLDDDETPNGSQFVLLGMDQCC</sequence>
<reference evidence="1 2" key="1">
    <citation type="journal article" date="2015" name="Antonie Van Leeuwenhoek">
        <title>Oceanobacillus bengalensis sp. nov., a bacterium isolated from seawater of the Bay of Bengal.</title>
        <authorList>
            <person name="Yongchang O."/>
            <person name="Xiang W."/>
            <person name="Wang G."/>
        </authorList>
    </citation>
    <scope>NUCLEOTIDE SEQUENCE [LARGE SCALE GENOMIC DNA]</scope>
    <source>
        <strain evidence="1 2">MCCC 1K00260</strain>
    </source>
</reference>
<protein>
    <submittedName>
        <fullName evidence="1">Adhesin</fullName>
    </submittedName>
</protein>
<evidence type="ECO:0000313" key="2">
    <source>
        <dbReference type="Proteomes" id="UP000281813"/>
    </source>
</evidence>
<proteinExistence type="predicted"/>
<accession>A0A494Z6S9</accession>
<name>A0A494Z6S9_9BACI</name>
<gene>
    <name evidence="1" type="ORF">D8M05_02435</name>
</gene>
<dbReference type="RefSeq" id="WP_121128298.1">
    <property type="nucleotide sequence ID" value="NZ_JBHUFK010000006.1"/>
</dbReference>
<dbReference type="SUPFAM" id="SSF89360">
    <property type="entry name" value="HesB-like domain"/>
    <property type="match status" value="1"/>
</dbReference>
<keyword evidence="2" id="KW-1185">Reference proteome</keyword>
<dbReference type="OrthoDB" id="2355011at2"/>
<dbReference type="InterPro" id="IPR035903">
    <property type="entry name" value="HesB-like_dom_sf"/>
</dbReference>
<dbReference type="Gene3D" id="2.60.300.12">
    <property type="entry name" value="HesB-like domain"/>
    <property type="match status" value="1"/>
</dbReference>
<dbReference type="Proteomes" id="UP000281813">
    <property type="component" value="Unassembled WGS sequence"/>
</dbReference>